<protein>
    <recommendedName>
        <fullName evidence="14">Obscurin-like protein 1</fullName>
    </recommendedName>
</protein>
<reference evidence="18" key="2">
    <citation type="submission" date="2025-09" db="UniProtKB">
        <authorList>
            <consortium name="Ensembl"/>
        </authorList>
    </citation>
    <scope>IDENTIFICATION</scope>
</reference>
<evidence type="ECO:0000256" key="1">
    <source>
        <dbReference type="ARBA" id="ARBA00004123"/>
    </source>
</evidence>
<feature type="domain" description="Ig-like" evidence="16">
    <location>
        <begin position="1322"/>
        <end position="1415"/>
    </location>
</feature>
<dbReference type="FunFam" id="2.60.40.10:FF:000502">
    <property type="entry name" value="obscurin-like protein 1 isoform X2"/>
    <property type="match status" value="1"/>
</dbReference>
<dbReference type="FunFam" id="2.60.40.10:FF:001752">
    <property type="entry name" value="obscurin-like isoform X3"/>
    <property type="match status" value="1"/>
</dbReference>
<dbReference type="STRING" id="94237.ENSMMOP00000006701"/>
<feature type="domain" description="Ig-like" evidence="16">
    <location>
        <begin position="705"/>
        <end position="783"/>
    </location>
</feature>
<feature type="domain" description="Ig-like" evidence="16">
    <location>
        <begin position="2129"/>
        <end position="2309"/>
    </location>
</feature>
<feature type="domain" description="Fibronectin type-III" evidence="17">
    <location>
        <begin position="518"/>
        <end position="619"/>
    </location>
</feature>
<feature type="domain" description="Ig-like" evidence="16">
    <location>
        <begin position="339"/>
        <end position="425"/>
    </location>
</feature>
<dbReference type="CDD" id="cd00096">
    <property type="entry name" value="Ig"/>
    <property type="match status" value="4"/>
</dbReference>
<evidence type="ECO:0000256" key="9">
    <source>
        <dbReference type="ARBA" id="ARBA00023157"/>
    </source>
</evidence>
<accession>A0A3Q3VV28</accession>
<feature type="domain" description="Ig-like" evidence="16">
    <location>
        <begin position="112"/>
        <end position="199"/>
    </location>
</feature>
<dbReference type="GO" id="GO:0005794">
    <property type="term" value="C:Golgi apparatus"/>
    <property type="evidence" value="ECO:0007669"/>
    <property type="project" value="UniProtKB-SubCell"/>
</dbReference>
<dbReference type="GO" id="GO:0007030">
    <property type="term" value="P:Golgi organization"/>
    <property type="evidence" value="ECO:0007669"/>
    <property type="project" value="UniProtKB-ARBA"/>
</dbReference>
<dbReference type="InterPro" id="IPR007110">
    <property type="entry name" value="Ig-like_dom"/>
</dbReference>
<dbReference type="InterPro" id="IPR036116">
    <property type="entry name" value="FN3_sf"/>
</dbReference>
<dbReference type="SMART" id="SM00408">
    <property type="entry name" value="IGc2"/>
    <property type="match status" value="23"/>
</dbReference>
<dbReference type="Proteomes" id="UP000261620">
    <property type="component" value="Unplaced"/>
</dbReference>
<feature type="domain" description="Ig-like" evidence="16">
    <location>
        <begin position="2394"/>
        <end position="2479"/>
    </location>
</feature>
<dbReference type="InterPro" id="IPR013783">
    <property type="entry name" value="Ig-like_fold"/>
</dbReference>
<evidence type="ECO:0000313" key="19">
    <source>
        <dbReference type="Proteomes" id="UP000261620"/>
    </source>
</evidence>
<dbReference type="FunFam" id="2.60.40.10:FF:002120">
    <property type="entry name" value="obscurin-like isoform X3"/>
    <property type="match status" value="1"/>
</dbReference>
<keyword evidence="6" id="KW-0597">Phosphoprotein</keyword>
<dbReference type="InterPro" id="IPR003961">
    <property type="entry name" value="FN3_dom"/>
</dbReference>
<comment type="function">
    <text evidence="12">Core component of the 3M complex, a complex required to regulate microtubule dynamics and genome integrity. It is unclear how the 3M complex regulates microtubules, it could act by controlling the level of a microtubule stabilizer. Acts as a regulator of the Cul7-RING(FBXW8) ubiquitin-protein ligase, playing a critical role in the ubiquitin ligase pathway that regulates Golgi morphogenesis and dendrite patterning in brain. Required to localize CUL7 to the Golgi apparatus in neurons.</text>
</comment>
<keyword evidence="11" id="KW-0393">Immunoglobulin domain</keyword>
<dbReference type="FunFam" id="2.60.40.10:FF:000211">
    <property type="entry name" value="Obscurin-like protein 1"/>
    <property type="match status" value="11"/>
</dbReference>
<evidence type="ECO:0000256" key="14">
    <source>
        <dbReference type="ARBA" id="ARBA00067525"/>
    </source>
</evidence>
<dbReference type="FunFam" id="2.60.40.10:FF:000464">
    <property type="entry name" value="Putative obscurin-like protein 1"/>
    <property type="match status" value="1"/>
</dbReference>
<evidence type="ECO:0000256" key="5">
    <source>
        <dbReference type="ARBA" id="ARBA00022490"/>
    </source>
</evidence>
<sequence length="2745" mass="308645">MDVFGGAPRFLAYPRPVLVKSGTDAVLKCQIGGDPRPAVIWERNSDKIDPKGRYRVFEDGNVYNLIITAVAIEDSGQYICKAKNSIGETYAAATLKVEGEAQEMELREENKPRFLIKPLSTRAGRGEDAVFSCKLWGNPQPEVAWEKDGRKLNEIFESTHFSVGYQDGGWFQLKIFKTRAPDGGVYTCKARNEFGEALAAAVLLVDAGPGHEEEGNRNGYTNGHWKAHQGKQRSGRQVPNRRKDDTMTKSTKVKMFAVTEGKHAKFRCFVTGKPKPEIIWRKDGRLILSGRRYLLYEDREGYFTLKVLYCKQKDNGIYVCAASNTAGQTVSAIHLSVKPPVRFKQPLIDLEVWERDLAVLECEVPEDSVPITWYLEDRRLQPGAKYGMEEWGTKRRLTIRDIGVDDDGIYLCEMPDGGRSIAEVAVKTILRKLPRKVDVLEGENAAFCAEVEKEEMDIHWYKDGVELRETHQTILKSFGRTHILVFVNTMPQDSGLVTFLVGRTKTSSQLRVKARHCPPSCPVGVQINTERANAALLSWVHAQDSRKNPPSGYVLERQEVGTGSQEWLQCLTTDSATSVEILGDSVPCEADYRFRICSVNKYGKSNNVEFPRAVHLPVARIQAPLQDALVPEGQDALFCIELSASVIGTWFLNGTQLQEDDRYSMRRTRTHQCLRIQGARETDNGAEITFIAYGIRDSAALYIQPLVKFSPLSEMDRNKFVEIGNPIVLYCELSDPAAPVHWYKNGVELKTVEGLHIQSEGTMRRIVIQSAEFSHSGVYCCDAIDDVIRFNVEVEPPVRFSAIPDAERNKTIQTGCPIVLRCELSDASAQVHWYKDGSKLLPQTGVDIVTDGLARKLTVHSAAFFHSGLYCCKTKGDTIVFNVDIKPPVKFSAIPEAMKTKSIEAGCPIVLQCMVSDPEANVCWYKDYMQLISNSVLEIHSKGNTRTLIVQSSEVSHSGVYRCTTQDDTMEFQVDIKEVGKLFELDCEVADSTVPVSWYKDGVKLLPQNRWDMQTNVTLWRLIIPSALLRSGLYSCETSDDIIHFTVDIKPSSTYLLSPDVEKIKFAEVHSPIVQQFEISDPIAKACWYKDGTQIYPKTDGNCESQSSSQPLPFQSCDFTPYKGFGCTTLGDAQLNVDMTGEQCHYGDEIGEMADASAQCTVDVKPPVRITTICEAERKTSVEVGEPIVLRCEISYPNAQVTWYKDGIKLHEAAEQDMLTEGSIRTLAFRSATLSHAGIYICKTTDDEMQFRVDVKCEVSDPVAQVSWFKDQVELYSKTGLDMKRDGCLRKLMIQSAKVSDSGLYSCSLIDNVVTFHVDVKPPVKFSALPEVARNIFVEAGCPIQLQCEVSDPSAQIYWHKDGEPLLPQTEYEIQTKEKLRVLVIKSAEVRHSGVYSCEAADDNIEFKVDVATFADITEEDLFKSVEEQQQLVLSCEVSRSDGVVQWYKDGTEMQPSYKATMLIDGTKRSLKIHSAQLSDTGTYTCRAGDNVLMFKVNIRPPVMIVYPKEDVHLECHVPEEIILSCELTRPNGVISWYKDGQKLQESENIKLKIEGPYRRLKILSSGVEDSGEYVCDTDDDSIFFHLPPVRILSPSQSQMELCQQTSERMVLSCEISRPNAVVRWYRDGLEVEENDNLILEVDGVYRRLIIPETTVKDSAEYVCDTADDSMTFFVNIAPPVCFIRPRNMASRIEKAAGETLVLDCELSRSNAEVTWKKNGEEVEDSRNITVLDDGVMRQLTIHSLTVEDAGQYVCDAKDDVMDFLVKVQLPVKILGKTEAKTEKLFLVSDDIILVCELSRSNTLVRWYKDNQLIDDNEHYCSEEQGVFRSLVVLNAGLEDSGEYTCDAVDDKMVFYISVKPPVQIIGNSGHPEHHFLVAGDDLILECEVSRPNASVQWLFNGKILEPDTRIKIDSYDVVRKLVFSGLQLSDSGTYICDAIEDKLITIVEVQPPVKFLNKEEIHNVSAYENESVTFCAIANQERANVRWLKDGQLLNKDNIHMSSEGNIHKLTINPLQLSNSGEYVCDGNTDEMSFSLLVKMMVKFNRPLENMVSLKGSSLILRCEINKPKGDVQWLKDGQEISPSRRHTIRAQGRERSFTIHQLEEKDSGEYVCEARDDRTSAIVTVKPRVVEFIAELRNITVCEGEDVVFKCVISPGDTHLVWHFNGKQVVPNERTVISSNRLCHMLCIHKCRVSDSGRVTANAEGLVSEAELQVQQQVLFTKKMTPVVAEEFSETTLEVEVCLDSGELQWMRQGVLIHPGAKYTLKHNGQKHSLTIHKLTMSDRGTYSCETLHDRTQTQLTVERKITIKRGLTDIKTIERETASFEVELSHPQVSGTWIRNGIQLKPTNHFRMSAKGKVHSLTISNLSVEDTGTFTFCVQHLKTSARLIVKPPVTIFRKLEDQKVPEGAVISLECELSRHNVDVKWMKNGVEVKPCKVLRIYAMGRKRFLQIMKCQVMDSGIYTCDAGDVTTSCAVEVFRELLILQCLKDLDIQEDQNAVFVCELSVEDVPGEWYKNGELIQATSNIKIRQETKHFLLMCNVRAEDSGEIKFVARRVESMAYLDVELPVNIVKPLEDKTALEKSRVILDCTVSNPRCSIRWYKGCTVILPSERFEICSEGGYRKLIIQQVALDDAGTYSVQVGEYTCSARLTVDQSVSMVRELEDVEVTAPNEAGFECEVSGPVLKDPEWSLKGETLQSSSRVRVEKMGTVHRLTLRQTSADMSGPVEFTCGKAKSRSQLRVL</sequence>
<feature type="domain" description="Ig-like" evidence="16">
    <location>
        <begin position="1588"/>
        <end position="1674"/>
    </location>
</feature>
<dbReference type="Pfam" id="PF13927">
    <property type="entry name" value="Ig_3"/>
    <property type="match status" value="3"/>
</dbReference>
<evidence type="ECO:0000256" key="4">
    <source>
        <dbReference type="ARBA" id="ARBA00006692"/>
    </source>
</evidence>
<evidence type="ECO:0000256" key="7">
    <source>
        <dbReference type="ARBA" id="ARBA00022737"/>
    </source>
</evidence>
<evidence type="ECO:0000256" key="11">
    <source>
        <dbReference type="ARBA" id="ARBA00023319"/>
    </source>
</evidence>
<feature type="domain" description="Ig-like" evidence="16">
    <location>
        <begin position="239"/>
        <end position="331"/>
    </location>
</feature>
<dbReference type="FunFam" id="2.60.40.10:FF:000393">
    <property type="entry name" value="Putative obscurin-like protein 1"/>
    <property type="match status" value="1"/>
</dbReference>
<comment type="subunit">
    <text evidence="13">Component of the 3M complex, composed of core components CUL7, CCDC8 and OBSL1. Interacts with CCDC8. Interacts with CUL7; the interaction is direct. Interacts with FBXW8. Interacts (via N-terminal Ig-like domain) with TTN/titin (via C-terminal Ig-like domain); the interaction is direct.</text>
</comment>
<dbReference type="GO" id="GO:0005634">
    <property type="term" value="C:nucleus"/>
    <property type="evidence" value="ECO:0007669"/>
    <property type="project" value="UniProtKB-SubCell"/>
</dbReference>
<evidence type="ECO:0000256" key="6">
    <source>
        <dbReference type="ARBA" id="ARBA00022553"/>
    </source>
</evidence>
<name>A0A3Q3VV28_MOLML</name>
<evidence type="ECO:0000256" key="3">
    <source>
        <dbReference type="ARBA" id="ARBA00004556"/>
    </source>
</evidence>
<dbReference type="InterPro" id="IPR003599">
    <property type="entry name" value="Ig_sub"/>
</dbReference>
<reference evidence="18" key="1">
    <citation type="submission" date="2025-08" db="UniProtKB">
        <authorList>
            <consortium name="Ensembl"/>
        </authorList>
    </citation>
    <scope>IDENTIFICATION</scope>
</reference>
<dbReference type="InterPro" id="IPR052385">
    <property type="entry name" value="Obscurin/Obscurin-like_Reg"/>
</dbReference>
<comment type="subcellular location">
    <subcellularLocation>
        <location evidence="3">Cytoplasm</location>
        <location evidence="3">Perinuclear region</location>
    </subcellularLocation>
    <subcellularLocation>
        <location evidence="2">Golgi apparatus</location>
    </subcellularLocation>
    <subcellularLocation>
        <location evidence="1">Nucleus</location>
    </subcellularLocation>
</comment>
<dbReference type="SUPFAM" id="SSF49265">
    <property type="entry name" value="Fibronectin type III"/>
    <property type="match status" value="1"/>
</dbReference>
<dbReference type="SUPFAM" id="SSF48726">
    <property type="entry name" value="Immunoglobulin"/>
    <property type="match status" value="28"/>
</dbReference>
<feature type="domain" description="Ig-like" evidence="16">
    <location>
        <begin position="1861"/>
        <end position="1939"/>
    </location>
</feature>
<evidence type="ECO:0000259" key="17">
    <source>
        <dbReference type="PROSITE" id="PS50853"/>
    </source>
</evidence>
<feature type="domain" description="Ig-like" evidence="16">
    <location>
        <begin position="1952"/>
        <end position="2036"/>
    </location>
</feature>
<dbReference type="CDD" id="cd00063">
    <property type="entry name" value="FN3"/>
    <property type="match status" value="1"/>
</dbReference>
<dbReference type="InterPro" id="IPR036179">
    <property type="entry name" value="Ig-like_dom_sf"/>
</dbReference>
<keyword evidence="10" id="KW-0539">Nucleus</keyword>
<dbReference type="SMART" id="SM00409">
    <property type="entry name" value="IG"/>
    <property type="match status" value="27"/>
</dbReference>
<keyword evidence="19" id="KW-1185">Reference proteome</keyword>
<feature type="region of interest" description="Disordered" evidence="15">
    <location>
        <begin position="211"/>
        <end position="246"/>
    </location>
</feature>
<feature type="compositionally biased region" description="Basic residues" evidence="15">
    <location>
        <begin position="225"/>
        <end position="234"/>
    </location>
</feature>
<comment type="similarity">
    <text evidence="4">Belongs to the protein kinase superfamily. CAMK Ser/Thr protein kinase family.</text>
</comment>
<feature type="domain" description="Ig-like" evidence="16">
    <location>
        <begin position="980"/>
        <end position="1058"/>
    </location>
</feature>
<dbReference type="FunFam" id="2.60.40.10:FF:001084">
    <property type="entry name" value="obscurin-like isoform X3"/>
    <property type="match status" value="2"/>
</dbReference>
<feature type="domain" description="Ig-like" evidence="16">
    <location>
        <begin position="8"/>
        <end position="96"/>
    </location>
</feature>
<evidence type="ECO:0000256" key="12">
    <source>
        <dbReference type="ARBA" id="ARBA00057297"/>
    </source>
</evidence>
<dbReference type="PANTHER" id="PTHR35971">
    <property type="entry name" value="SI:DKEY-31G6.6"/>
    <property type="match status" value="1"/>
</dbReference>
<feature type="domain" description="Ig-like" evidence="16">
    <location>
        <begin position="2056"/>
        <end position="2126"/>
    </location>
</feature>
<feature type="domain" description="Ig-like" evidence="16">
    <location>
        <begin position="1771"/>
        <end position="1848"/>
    </location>
</feature>
<feature type="domain" description="Ig-like" evidence="16">
    <location>
        <begin position="1426"/>
        <end position="1488"/>
    </location>
</feature>
<evidence type="ECO:0000256" key="2">
    <source>
        <dbReference type="ARBA" id="ARBA00004555"/>
    </source>
</evidence>
<organism evidence="18 19">
    <name type="scientific">Mola mola</name>
    <name type="common">Ocean sunfish</name>
    <name type="synonym">Tetraodon mola</name>
    <dbReference type="NCBI Taxonomy" id="94237"/>
    <lineage>
        <taxon>Eukaryota</taxon>
        <taxon>Metazoa</taxon>
        <taxon>Chordata</taxon>
        <taxon>Craniata</taxon>
        <taxon>Vertebrata</taxon>
        <taxon>Euteleostomi</taxon>
        <taxon>Actinopterygii</taxon>
        <taxon>Neopterygii</taxon>
        <taxon>Teleostei</taxon>
        <taxon>Neoteleostei</taxon>
        <taxon>Acanthomorphata</taxon>
        <taxon>Eupercaria</taxon>
        <taxon>Tetraodontiformes</taxon>
        <taxon>Molidae</taxon>
        <taxon>Mola</taxon>
    </lineage>
</organism>
<dbReference type="InterPro" id="IPR003598">
    <property type="entry name" value="Ig_sub2"/>
</dbReference>
<keyword evidence="8" id="KW-0333">Golgi apparatus</keyword>
<dbReference type="PROSITE" id="PS50835">
    <property type="entry name" value="IG_LIKE"/>
    <property type="match status" value="22"/>
</dbReference>
<dbReference type="FunFam" id="2.60.40.10:FF:000050">
    <property type="entry name" value="Titin isoform B"/>
    <property type="match status" value="1"/>
</dbReference>
<keyword evidence="9" id="KW-1015">Disulfide bond</keyword>
<keyword evidence="7" id="KW-0677">Repeat</keyword>
<feature type="domain" description="Ig-like" evidence="16">
    <location>
        <begin position="1262"/>
        <end position="1309"/>
    </location>
</feature>
<dbReference type="PROSITE" id="PS50853">
    <property type="entry name" value="FN3"/>
    <property type="match status" value="1"/>
</dbReference>
<feature type="domain" description="Ig-like" evidence="16">
    <location>
        <begin position="887"/>
        <end position="975"/>
    </location>
</feature>
<feature type="domain" description="Ig-like" evidence="16">
    <location>
        <begin position="1501"/>
        <end position="1576"/>
    </location>
</feature>
<evidence type="ECO:0000256" key="15">
    <source>
        <dbReference type="SAM" id="MobiDB-lite"/>
    </source>
</evidence>
<evidence type="ECO:0000256" key="10">
    <source>
        <dbReference type="ARBA" id="ARBA00023242"/>
    </source>
</evidence>
<evidence type="ECO:0000259" key="16">
    <source>
        <dbReference type="PROSITE" id="PS50835"/>
    </source>
</evidence>
<feature type="domain" description="Ig-like" evidence="16">
    <location>
        <begin position="796"/>
        <end position="882"/>
    </location>
</feature>
<feature type="domain" description="Ig-like" evidence="16">
    <location>
        <begin position="1166"/>
        <end position="1260"/>
    </location>
</feature>
<dbReference type="GO" id="GO:0048471">
    <property type="term" value="C:perinuclear region of cytoplasm"/>
    <property type="evidence" value="ECO:0007669"/>
    <property type="project" value="UniProtKB-SubCell"/>
</dbReference>
<dbReference type="Gene3D" id="2.60.40.10">
    <property type="entry name" value="Immunoglobulins"/>
    <property type="match status" value="29"/>
</dbReference>
<proteinExistence type="inferred from homology"/>
<dbReference type="GO" id="GO:0050775">
    <property type="term" value="P:positive regulation of dendrite morphogenesis"/>
    <property type="evidence" value="ECO:0007669"/>
    <property type="project" value="UniProtKB-ARBA"/>
</dbReference>
<evidence type="ECO:0000256" key="8">
    <source>
        <dbReference type="ARBA" id="ARBA00023034"/>
    </source>
</evidence>
<dbReference type="Pfam" id="PF07679">
    <property type="entry name" value="I-set"/>
    <property type="match status" value="21"/>
</dbReference>
<feature type="domain" description="Ig-like" evidence="16">
    <location>
        <begin position="2570"/>
        <end position="2660"/>
    </location>
</feature>
<feature type="domain" description="Ig-like" evidence="16">
    <location>
        <begin position="1679"/>
        <end position="1759"/>
    </location>
</feature>
<evidence type="ECO:0000313" key="18">
    <source>
        <dbReference type="Ensembl" id="ENSMMOP00000006701.1"/>
    </source>
</evidence>
<evidence type="ECO:0000256" key="13">
    <source>
        <dbReference type="ARBA" id="ARBA00063153"/>
    </source>
</evidence>
<dbReference type="InterPro" id="IPR013098">
    <property type="entry name" value="Ig_I-set"/>
</dbReference>
<dbReference type="Ensembl" id="ENSMMOT00000006825.1">
    <property type="protein sequence ID" value="ENSMMOP00000006701.1"/>
    <property type="gene ID" value="ENSMMOG00000005236.1"/>
</dbReference>
<dbReference type="PANTHER" id="PTHR35971:SF5">
    <property type="entry name" value="OBSCURIN LIKE CYTOSKELETAL ADAPTOR 1"/>
    <property type="match status" value="1"/>
</dbReference>
<keyword evidence="5" id="KW-0963">Cytoplasm</keyword>
<dbReference type="FunFam" id="2.60.40.10:FF:000241">
    <property type="entry name" value="obscurin-like protein 1 isoform X2"/>
    <property type="match status" value="2"/>
</dbReference>